<reference evidence="9 10" key="1">
    <citation type="submission" date="2017-02" db="EMBL/GenBank/DDBJ databases">
        <title>Paraburkholderia sophoroidis sp. nov. and Paraburkholderia steynii sp. nov. rhizobial symbionts of the fynbos legume Hypocalyptus sophoroides.</title>
        <authorList>
            <person name="Steenkamp E.T."/>
            <person name="Beukes C.W."/>
            <person name="Van Zyl E."/>
            <person name="Avontuur J."/>
            <person name="Chan W.Y."/>
            <person name="Hassen A."/>
            <person name="Palmer M."/>
            <person name="Mthombeni L."/>
            <person name="Phalane F."/>
            <person name="Sereme K."/>
            <person name="Venter S.N."/>
        </authorList>
    </citation>
    <scope>NUCLEOTIDE SEQUENCE [LARGE SCALE GENOMIC DNA]</scope>
    <source>
        <strain evidence="9 10">HC1.1ba</strain>
    </source>
</reference>
<dbReference type="SUPFAM" id="SSF46626">
    <property type="entry name" value="Cytochrome c"/>
    <property type="match status" value="2"/>
</dbReference>
<dbReference type="GO" id="GO:0020037">
    <property type="term" value="F:heme binding"/>
    <property type="evidence" value="ECO:0007669"/>
    <property type="project" value="InterPro"/>
</dbReference>
<evidence type="ECO:0000256" key="5">
    <source>
        <dbReference type="ARBA" id="ARBA00023004"/>
    </source>
</evidence>
<evidence type="ECO:0000313" key="9">
    <source>
        <dbReference type="EMBL" id="TCG04063.1"/>
    </source>
</evidence>
<protein>
    <submittedName>
        <fullName evidence="9">Cytochrome c4</fullName>
    </submittedName>
</protein>
<feature type="compositionally biased region" description="Basic and acidic residues" evidence="7">
    <location>
        <begin position="221"/>
        <end position="243"/>
    </location>
</feature>
<accession>A0A4R0X1X3</accession>
<keyword evidence="5 6" id="KW-0408">Iron</keyword>
<dbReference type="PROSITE" id="PS51257">
    <property type="entry name" value="PROKAR_LIPOPROTEIN"/>
    <property type="match status" value="1"/>
</dbReference>
<gene>
    <name evidence="9" type="ORF">BZM27_43605</name>
</gene>
<dbReference type="Gene3D" id="1.10.760.10">
    <property type="entry name" value="Cytochrome c-like domain"/>
    <property type="match status" value="2"/>
</dbReference>
<feature type="domain" description="Cytochrome c" evidence="8">
    <location>
        <begin position="30"/>
        <end position="112"/>
    </location>
</feature>
<dbReference type="Proteomes" id="UP000294200">
    <property type="component" value="Unassembled WGS sequence"/>
</dbReference>
<keyword evidence="1" id="KW-0813">Transport</keyword>
<feature type="region of interest" description="Disordered" evidence="7">
    <location>
        <begin position="212"/>
        <end position="249"/>
    </location>
</feature>
<evidence type="ECO:0000256" key="4">
    <source>
        <dbReference type="ARBA" id="ARBA00022982"/>
    </source>
</evidence>
<sequence>MNRMAQIFAAGLLVASSGCHDMERSRQVDNPAVAGRTIALQVCSNCHGVNGVSVSPTFPKLAGQTHQYLVDQITDFKTHSRSDPNARRFMWGFTHLTETQIEDLATYFSDQATEPGEPAAPKLMDEGRTIFTSGLPAQGVAACVACHGQHGEGAGQFPRLAGQHADYVVKQLRVFQQTDTRPRGATMKAICTNMSEQDMRAVAAYVEAFPQAPAAESASPVREDAIDPPAKEEVVDPRTKKAGESSVNQ</sequence>
<dbReference type="GO" id="GO:0009055">
    <property type="term" value="F:electron transfer activity"/>
    <property type="evidence" value="ECO:0007669"/>
    <property type="project" value="InterPro"/>
</dbReference>
<evidence type="ECO:0000256" key="2">
    <source>
        <dbReference type="ARBA" id="ARBA00022617"/>
    </source>
</evidence>
<dbReference type="InterPro" id="IPR050597">
    <property type="entry name" value="Cytochrome_c_Oxidase_Subunit"/>
</dbReference>
<dbReference type="PANTHER" id="PTHR33751:SF9">
    <property type="entry name" value="CYTOCHROME C4"/>
    <property type="match status" value="1"/>
</dbReference>
<dbReference type="PROSITE" id="PS51007">
    <property type="entry name" value="CYTC"/>
    <property type="match status" value="2"/>
</dbReference>
<keyword evidence="10" id="KW-1185">Reference proteome</keyword>
<proteinExistence type="predicted"/>
<evidence type="ECO:0000256" key="7">
    <source>
        <dbReference type="SAM" id="MobiDB-lite"/>
    </source>
</evidence>
<dbReference type="PANTHER" id="PTHR33751">
    <property type="entry name" value="CBB3-TYPE CYTOCHROME C OXIDASE SUBUNIT FIXP"/>
    <property type="match status" value="1"/>
</dbReference>
<dbReference type="InterPro" id="IPR036909">
    <property type="entry name" value="Cyt_c-like_dom_sf"/>
</dbReference>
<comment type="caution">
    <text evidence="9">The sequence shown here is derived from an EMBL/GenBank/DDBJ whole genome shotgun (WGS) entry which is preliminary data.</text>
</comment>
<evidence type="ECO:0000259" key="8">
    <source>
        <dbReference type="PROSITE" id="PS51007"/>
    </source>
</evidence>
<evidence type="ECO:0000313" key="10">
    <source>
        <dbReference type="Proteomes" id="UP000294200"/>
    </source>
</evidence>
<name>A0A4R0X1X3_9BURK</name>
<dbReference type="InterPro" id="IPR009056">
    <property type="entry name" value="Cyt_c-like_dom"/>
</dbReference>
<evidence type="ECO:0000256" key="6">
    <source>
        <dbReference type="PROSITE-ProRule" id="PRU00433"/>
    </source>
</evidence>
<keyword evidence="3 6" id="KW-0479">Metal-binding</keyword>
<dbReference type="EMBL" id="MWML01000294">
    <property type="protein sequence ID" value="TCG04063.1"/>
    <property type="molecule type" value="Genomic_DNA"/>
</dbReference>
<feature type="domain" description="Cytochrome c" evidence="8">
    <location>
        <begin position="122"/>
        <end position="210"/>
    </location>
</feature>
<dbReference type="AlphaFoldDB" id="A0A4R0X1X3"/>
<evidence type="ECO:0000256" key="3">
    <source>
        <dbReference type="ARBA" id="ARBA00022723"/>
    </source>
</evidence>
<dbReference type="GO" id="GO:0046872">
    <property type="term" value="F:metal ion binding"/>
    <property type="evidence" value="ECO:0007669"/>
    <property type="project" value="UniProtKB-KW"/>
</dbReference>
<keyword evidence="4" id="KW-0249">Electron transport</keyword>
<organism evidence="9 10">
    <name type="scientific">Paraburkholderia steynii</name>
    <dbReference type="NCBI Taxonomy" id="1245441"/>
    <lineage>
        <taxon>Bacteria</taxon>
        <taxon>Pseudomonadati</taxon>
        <taxon>Pseudomonadota</taxon>
        <taxon>Betaproteobacteria</taxon>
        <taxon>Burkholderiales</taxon>
        <taxon>Burkholderiaceae</taxon>
        <taxon>Paraburkholderia</taxon>
    </lineage>
</organism>
<evidence type="ECO:0000256" key="1">
    <source>
        <dbReference type="ARBA" id="ARBA00022448"/>
    </source>
</evidence>
<keyword evidence="2 6" id="KW-0349">Heme</keyword>
<dbReference type="Pfam" id="PF00034">
    <property type="entry name" value="Cytochrom_C"/>
    <property type="match status" value="2"/>
</dbReference>